<evidence type="ECO:0000256" key="1">
    <source>
        <dbReference type="SAM" id="MobiDB-lite"/>
    </source>
</evidence>
<comment type="caution">
    <text evidence="2">The sequence shown here is derived from an EMBL/GenBank/DDBJ whole genome shotgun (WGS) entry which is preliminary data.</text>
</comment>
<keyword evidence="3" id="KW-1185">Reference proteome</keyword>
<evidence type="ECO:0000313" key="2">
    <source>
        <dbReference type="EMBL" id="GGP94241.1"/>
    </source>
</evidence>
<gene>
    <name evidence="2" type="ORF">GCM10010249_10000</name>
</gene>
<organism evidence="2 3">
    <name type="scientific">Streptomyces roseolilacinus</name>
    <dbReference type="NCBI Taxonomy" id="66904"/>
    <lineage>
        <taxon>Bacteria</taxon>
        <taxon>Bacillati</taxon>
        <taxon>Actinomycetota</taxon>
        <taxon>Actinomycetes</taxon>
        <taxon>Kitasatosporales</taxon>
        <taxon>Streptomycetaceae</taxon>
        <taxon>Streptomyces</taxon>
    </lineage>
</organism>
<protein>
    <submittedName>
        <fullName evidence="2">Uncharacterized protein</fullName>
    </submittedName>
</protein>
<dbReference type="AlphaFoldDB" id="A0A918EJ29"/>
<feature type="region of interest" description="Disordered" evidence="1">
    <location>
        <begin position="42"/>
        <end position="70"/>
    </location>
</feature>
<feature type="region of interest" description="Disordered" evidence="1">
    <location>
        <begin position="1"/>
        <end position="30"/>
    </location>
</feature>
<evidence type="ECO:0000313" key="3">
    <source>
        <dbReference type="Proteomes" id="UP000654123"/>
    </source>
</evidence>
<feature type="compositionally biased region" description="Low complexity" evidence="1">
    <location>
        <begin position="1"/>
        <end position="10"/>
    </location>
</feature>
<dbReference type="EMBL" id="BMSV01000002">
    <property type="protein sequence ID" value="GGP94241.1"/>
    <property type="molecule type" value="Genomic_DNA"/>
</dbReference>
<sequence length="70" mass="7171">MWSRPPGSGAARRRHAGRPGRTDRPGTETAVVTDVILRESVTTAGRPGLTTAAPAVRHVGDEEGPAADGG</sequence>
<dbReference type="Proteomes" id="UP000654123">
    <property type="component" value="Unassembled WGS sequence"/>
</dbReference>
<proteinExistence type="predicted"/>
<accession>A0A918EJ29</accession>
<reference evidence="2" key="1">
    <citation type="journal article" date="2014" name="Int. J. Syst. Evol. Microbiol.">
        <title>Complete genome sequence of Corynebacterium casei LMG S-19264T (=DSM 44701T), isolated from a smear-ripened cheese.</title>
        <authorList>
            <consortium name="US DOE Joint Genome Institute (JGI-PGF)"/>
            <person name="Walter F."/>
            <person name="Albersmeier A."/>
            <person name="Kalinowski J."/>
            <person name="Ruckert C."/>
        </authorList>
    </citation>
    <scope>NUCLEOTIDE SEQUENCE</scope>
    <source>
        <strain evidence="2">JCM 4335</strain>
    </source>
</reference>
<reference evidence="2" key="2">
    <citation type="submission" date="2020-09" db="EMBL/GenBank/DDBJ databases">
        <authorList>
            <person name="Sun Q."/>
            <person name="Ohkuma M."/>
        </authorList>
    </citation>
    <scope>NUCLEOTIDE SEQUENCE</scope>
    <source>
        <strain evidence="2">JCM 4335</strain>
    </source>
</reference>
<name>A0A918EJ29_9ACTN</name>